<accession>A0A1J1HSI0</accession>
<gene>
    <name evidence="1" type="ORF">CLUMA_CG004703</name>
</gene>
<reference evidence="1 2" key="1">
    <citation type="submission" date="2015-04" db="EMBL/GenBank/DDBJ databases">
        <authorList>
            <person name="Syromyatnikov M.Y."/>
            <person name="Popov V.N."/>
        </authorList>
    </citation>
    <scope>NUCLEOTIDE SEQUENCE [LARGE SCALE GENOMIC DNA]</scope>
</reference>
<keyword evidence="2" id="KW-1185">Reference proteome</keyword>
<protein>
    <submittedName>
        <fullName evidence="1">CLUMA_CG004703, isoform A</fullName>
    </submittedName>
</protein>
<proteinExistence type="predicted"/>
<evidence type="ECO:0000313" key="2">
    <source>
        <dbReference type="Proteomes" id="UP000183832"/>
    </source>
</evidence>
<name>A0A1J1HSI0_9DIPT</name>
<organism evidence="1 2">
    <name type="scientific">Clunio marinus</name>
    <dbReference type="NCBI Taxonomy" id="568069"/>
    <lineage>
        <taxon>Eukaryota</taxon>
        <taxon>Metazoa</taxon>
        <taxon>Ecdysozoa</taxon>
        <taxon>Arthropoda</taxon>
        <taxon>Hexapoda</taxon>
        <taxon>Insecta</taxon>
        <taxon>Pterygota</taxon>
        <taxon>Neoptera</taxon>
        <taxon>Endopterygota</taxon>
        <taxon>Diptera</taxon>
        <taxon>Nematocera</taxon>
        <taxon>Chironomoidea</taxon>
        <taxon>Chironomidae</taxon>
        <taxon>Clunio</taxon>
    </lineage>
</organism>
<dbReference type="Proteomes" id="UP000183832">
    <property type="component" value="Unassembled WGS sequence"/>
</dbReference>
<dbReference type="AlphaFoldDB" id="A0A1J1HSI0"/>
<dbReference type="EMBL" id="CVRI01000020">
    <property type="protein sequence ID" value="CRK91015.1"/>
    <property type="molecule type" value="Genomic_DNA"/>
</dbReference>
<evidence type="ECO:0000313" key="1">
    <source>
        <dbReference type="EMBL" id="CRK91015.1"/>
    </source>
</evidence>
<sequence length="72" mass="8313">MIRNEKKELKKQSFEKMVRCDDSLLSQINSHKTEPKTYRFIPEEDLCISEGNPNKLKITSSSRLVAELLTDG</sequence>